<keyword evidence="7 16" id="KW-0808">Transferase</keyword>
<evidence type="ECO:0000256" key="5">
    <source>
        <dbReference type="ARBA" id="ARBA00014619"/>
    </source>
</evidence>
<gene>
    <name evidence="21" type="ORF">A1Q2_00895</name>
</gene>
<comment type="similarity">
    <text evidence="2 16">Belongs to the PI3/PI4-kinase family. ATM subfamily.</text>
</comment>
<dbReference type="STRING" id="1220162.K1WVC3"/>
<organism evidence="21 22">
    <name type="scientific">Trichosporon asahii var. asahii (strain CBS 8904)</name>
    <name type="common">Yeast</name>
    <dbReference type="NCBI Taxonomy" id="1220162"/>
    <lineage>
        <taxon>Eukaryota</taxon>
        <taxon>Fungi</taxon>
        <taxon>Dikarya</taxon>
        <taxon>Basidiomycota</taxon>
        <taxon>Agaricomycotina</taxon>
        <taxon>Tremellomycetes</taxon>
        <taxon>Trichosporonales</taxon>
        <taxon>Trichosporonaceae</taxon>
        <taxon>Trichosporon</taxon>
    </lineage>
</organism>
<evidence type="ECO:0000256" key="15">
    <source>
        <dbReference type="ARBA" id="ARBA00048679"/>
    </source>
</evidence>
<dbReference type="InterPro" id="IPR000403">
    <property type="entry name" value="PI3/4_kinase_cat_dom"/>
</dbReference>
<evidence type="ECO:0000259" key="18">
    <source>
        <dbReference type="PROSITE" id="PS50290"/>
    </source>
</evidence>
<dbReference type="InterPro" id="IPR014009">
    <property type="entry name" value="PIK_FAT"/>
</dbReference>
<comment type="catalytic activity">
    <reaction evidence="15">
        <text>L-seryl-[protein] + ATP = O-phospho-L-seryl-[protein] + ADP + H(+)</text>
        <dbReference type="Rhea" id="RHEA:17989"/>
        <dbReference type="Rhea" id="RHEA-COMP:9863"/>
        <dbReference type="Rhea" id="RHEA-COMP:11604"/>
        <dbReference type="ChEBI" id="CHEBI:15378"/>
        <dbReference type="ChEBI" id="CHEBI:29999"/>
        <dbReference type="ChEBI" id="CHEBI:30616"/>
        <dbReference type="ChEBI" id="CHEBI:83421"/>
        <dbReference type="ChEBI" id="CHEBI:456216"/>
        <dbReference type="EC" id="2.7.11.1"/>
    </reaction>
</comment>
<dbReference type="Pfam" id="PF02260">
    <property type="entry name" value="FATC"/>
    <property type="match status" value="1"/>
</dbReference>
<feature type="region of interest" description="Disordered" evidence="17">
    <location>
        <begin position="876"/>
        <end position="896"/>
    </location>
</feature>
<evidence type="ECO:0000256" key="6">
    <source>
        <dbReference type="ARBA" id="ARBA00022527"/>
    </source>
</evidence>
<keyword evidence="6 16" id="KW-0723">Serine/threonine-protein kinase</keyword>
<dbReference type="InterPro" id="IPR016024">
    <property type="entry name" value="ARM-type_fold"/>
</dbReference>
<keyword evidence="11 16" id="KW-0067">ATP-binding</keyword>
<dbReference type="PROSITE" id="PS51190">
    <property type="entry name" value="FATC"/>
    <property type="match status" value="1"/>
</dbReference>
<accession>K1WVC3</accession>
<dbReference type="InterPro" id="IPR011009">
    <property type="entry name" value="Kinase-like_dom_sf"/>
</dbReference>
<dbReference type="Gene3D" id="3.30.1010.10">
    <property type="entry name" value="Phosphatidylinositol 3-kinase Catalytic Subunit, Chain A, domain 4"/>
    <property type="match status" value="1"/>
</dbReference>
<dbReference type="PROSITE" id="PS50290">
    <property type="entry name" value="PI3_4_KINASE_3"/>
    <property type="match status" value="1"/>
</dbReference>
<keyword evidence="10 16" id="KW-0418">Kinase</keyword>
<keyword evidence="8 16" id="KW-0547">Nucleotide-binding</keyword>
<dbReference type="SUPFAM" id="SSF48371">
    <property type="entry name" value="ARM repeat"/>
    <property type="match status" value="1"/>
</dbReference>
<dbReference type="SUPFAM" id="SSF56112">
    <property type="entry name" value="Protein kinase-like (PK-like)"/>
    <property type="match status" value="1"/>
</dbReference>
<evidence type="ECO:0000259" key="20">
    <source>
        <dbReference type="PROSITE" id="PS51190"/>
    </source>
</evidence>
<dbReference type="FunCoup" id="K1WVC3">
    <property type="interactions" value="145"/>
</dbReference>
<dbReference type="GO" id="GO:0035556">
    <property type="term" value="P:intracellular signal transduction"/>
    <property type="evidence" value="ECO:0007669"/>
    <property type="project" value="UniProtKB-ARBA"/>
</dbReference>
<protein>
    <recommendedName>
        <fullName evidence="5 16">Serine/threonine-protein kinase Tel1</fullName>
        <ecNumber evidence="4 16">2.7.11.1</ecNumber>
    </recommendedName>
</protein>
<dbReference type="GO" id="GO:0006325">
    <property type="term" value="P:chromatin organization"/>
    <property type="evidence" value="ECO:0007669"/>
    <property type="project" value="UniProtKB-KW"/>
</dbReference>
<dbReference type="InterPro" id="IPR021668">
    <property type="entry name" value="TAN"/>
</dbReference>
<evidence type="ECO:0000256" key="7">
    <source>
        <dbReference type="ARBA" id="ARBA00022679"/>
    </source>
</evidence>
<keyword evidence="16" id="KW-0156">Chromatin regulator</keyword>
<dbReference type="InterPro" id="IPR038980">
    <property type="entry name" value="ATM_plant"/>
</dbReference>
<keyword evidence="9 16" id="KW-0227">DNA damage</keyword>
<feature type="domain" description="FATC" evidence="20">
    <location>
        <begin position="2947"/>
        <end position="2975"/>
    </location>
</feature>
<dbReference type="GO" id="GO:0000781">
    <property type="term" value="C:chromosome, telomeric region"/>
    <property type="evidence" value="ECO:0007669"/>
    <property type="project" value="UniProtKB-SubCell"/>
</dbReference>
<dbReference type="Proteomes" id="UP000006757">
    <property type="component" value="Unassembled WGS sequence"/>
</dbReference>
<feature type="domain" description="PI3K/PI4K catalytic" evidence="18">
    <location>
        <begin position="2639"/>
        <end position="2949"/>
    </location>
</feature>
<dbReference type="EC" id="2.7.11.1" evidence="4 16"/>
<dbReference type="PROSITE" id="PS51189">
    <property type="entry name" value="FAT"/>
    <property type="match status" value="1"/>
</dbReference>
<dbReference type="InterPro" id="IPR036940">
    <property type="entry name" value="PI3/4_kinase_cat_sf"/>
</dbReference>
<dbReference type="SMART" id="SM00146">
    <property type="entry name" value="PI3Kc"/>
    <property type="match status" value="1"/>
</dbReference>
<dbReference type="CDD" id="cd05171">
    <property type="entry name" value="PIKKc_ATM"/>
    <property type="match status" value="1"/>
</dbReference>
<dbReference type="EMBL" id="AMBO01000190">
    <property type="protein sequence ID" value="EKD04784.1"/>
    <property type="molecule type" value="Genomic_DNA"/>
</dbReference>
<comment type="function">
    <text evidence="13 16">Serine/threonine protein kinase which activates checkpoint signaling upon genotoxic stresses such as ionizing radiation (IR), ultraviolet light (UV), or DNA replication stalling, thereby acting as a DNA damage sensor. Recognizes the substrate consensus sequence [ST]-Q. Phosphorylates histone H2A to form H2AS128ph (gamma-H2A) at sites of DNA damage, involved in the regulation of DNA damage response mechanism. Required for the control of telomere length and genome stability.</text>
</comment>
<comment type="catalytic activity">
    <reaction evidence="14 16">
        <text>L-threonyl-[protein] + ATP = O-phospho-L-threonyl-[protein] + ADP + H(+)</text>
        <dbReference type="Rhea" id="RHEA:46608"/>
        <dbReference type="Rhea" id="RHEA-COMP:11060"/>
        <dbReference type="Rhea" id="RHEA-COMP:11605"/>
        <dbReference type="ChEBI" id="CHEBI:15378"/>
        <dbReference type="ChEBI" id="CHEBI:30013"/>
        <dbReference type="ChEBI" id="CHEBI:30616"/>
        <dbReference type="ChEBI" id="CHEBI:61977"/>
        <dbReference type="ChEBI" id="CHEBI:456216"/>
        <dbReference type="EC" id="2.7.11.1"/>
    </reaction>
</comment>
<evidence type="ECO:0000256" key="14">
    <source>
        <dbReference type="ARBA" id="ARBA00047899"/>
    </source>
</evidence>
<evidence type="ECO:0000313" key="21">
    <source>
        <dbReference type="EMBL" id="EKD04784.1"/>
    </source>
</evidence>
<dbReference type="InterPro" id="IPR044107">
    <property type="entry name" value="PIKKc_ATM"/>
</dbReference>
<dbReference type="OrthoDB" id="381190at2759"/>
<sequence length="2975" mass="330928">MNTVAGLQTALSNIESEKITERKAGQDALREIFANRENLLVFQETATLEGGAGWVALFQSLFQGVVLEKKVVLRKPAAVGTYPPHSTSTESPSLKGIELTTTAERRLIQAANLVRTTAERAVNLLSRRPFLALFTHMTTLLVHDGRIFELIATDYIKALRTLLSYPPHLQHLDAGSWRTLMRICWAALLGEYVSLEEDDEGSASDSSLAPTRQKVALSASVANELMTLIPILVASPAAPLLPPSHEHSEPSDAGSGSGILQKISRYIRKQSGAPLPLEILRTLNTVLGEMELNSREDFQAASLKLFPQLVDQWIATSRTNLGLREHIVIAMRMMLPFITHITVKDFDQQTAVRSAMDKFIDSITKESRSRAGIRPLDLDSLQLVSVSTQAPSARRGPFELTGLTAGFEFDASQAVSWAAIELYADCCFQTYKQNAVPSTPSASARKRQRMESSLDKIMHLTLGNDESERRIALQVLVFFFNKHWKNLAPDARDSIRLKMLELLDDEDAVLQSWAYVGLSSLAHAENAMEAEEIANRSLPMTPAAVAARRRQEQTAWERVWTHAVRKTSFIATSRAACHAVDTIIQTGKVDSARCVKDVGNLLRNVDIQGPPTVTDAACAFLTTAVESVRADAGLYAANLEEKVIDWFAKTYEVDGGSRLRNRMGSATTAGILRLLGAICGFSKAAIADTTVAEHLVDSPVVNRLIHEYQTNGLRQLILYGTMPSVPGDEMEAAVSVGISAKEDSESLGFLEGRPRKLSDFLQATAQITVNEWSPKDQRSSPLTVIRLRKSLDAVALLLTFQAAVQLNGFRPDTTGCIMTAVRLLDTVLPHLGSLSENVAAQHLVWRGVAPLYSRLSSNIDAWPILLKPDRPSGIRKDKLPPRRYASHIPEDGEHKPGPYDDLLSIVWRKGEVSQQVFPHHANLQTADALLRLIEVSKTTLEQVRPSTVATSSTVVGYNDDDDFGPIINAEVDAMPQSFEAKEAQRTIASLTKTLVELRLRGPLLAHPDRIPTKDNDLFNSLATADGTRFPQLGFVICDAILEGSLRLSGAAVSLILDELHDRLTTYAFNRDGDTIKLAILFLARSASIWLAPKFGLTDLAVEQAKEIVRLASTGRLHSWQARLHLLLFIDEYLDYDPSYGAWLQLGDTDEADIEMGGHHESDWGPLSYVLKATLDVDARVRFRAASSAAAIHYLPDLSSERKAQAYLDLLPKQVMTVFNWDVFLTNLVWKLNTCIASALLRSATIFHLYEVADYNPDFLSHLQPGLEAVAQRLGLSSLQPLYMSHANTIVTQQLQNQQLPLRLGPTLYGCSSRREFAQLCLNLVGSTILATRQNTAFFDALCEAADVPKQRALGRCVPAAAAMAVTYSFSQGETGRVTAQQTANAEDVLKQLPSPDSRSCAEYLAAHSEIVMASLFPLIDLALCNSDIASMLAGFNDDGRASQCYVTLTAHDVDPRHAPTVLEPQYSFWAVLQALLFLRTRFQETLSRRRMVFSALIKLFHSINSSYLVIEQRRYLRSLALLASLYPKEFQQPMVLQQFLHNIINLLSSEDNGPMLLDLIRWGFDQLAATKSVPDGLVDLLVMLSTTYTKLKGDSNLRETADGLTALIRDRAKLWQQNKEIAPALEYAIVFWPPEWAKYFEETFELGFVDVANIAGRPATMNPMALCKRLSASAIIGNRAQNRDTFMSSTFWHLKKALTASEWDRNGIMAFLDLIYMSNGQVKAPDMQAIKSLAGRSQLSDLAKDYKDPKVVLRITVIDKIVEQTSADDYQLRTTAIEVLQTVLPVISQMSERQKMPTRLNELAGLLVPSTPTSSSQEQAIDTILEETKAWVVKSRVCDTWARDMALLLSTLAARDDPFYLSLQPLLSTPGSTTTGFLPYLVQAVLSCGFEEHSDQSLHRAAVLSDHFSQVLQYPMAAAETLEAIINVVLHLRNFQPPHLSNDLAYNHWLSINPLILSEAAGRCGAFASSLLFLELSNDWNDGAGCDLSSPRVQNDPDGFYGIQNNDVMDSLLRRLDHEGQPLNSLGYNLANVEAAPGLKSGPSLMSSMRNLHDLGFNRLAGSVLQSSRQALGDSEADPFFLDLAWRMSDWDVPLTPDMTATPAGQFYSALRAVHRERDRSVAQQIVDGAIRSEMARLEKIGVERMTEVKNATLNLLCLRDIAKWLSEPIQQAVNEGDFASGRLADFKQAERLSATRLSLIRSSRARESQTMFGDLMTAQGEGLVDLEISCQLRLSHLARKELDLQAAVNAVMAVRQLEGATPSEHAADEFGQVLWAKGEHGLAIQHTQTLYDAIQASSKSVNQARSAILLGRIANWTSLAKLKAAEDIRASFREAMKLAQKHRSDTTEQAQLAYDFAVFADQHYVALSKSPELERLTVVMDRKRGELEKLDSMRSTPSSSRRKADKEDLELEEERAAKEKMDRELLRYLCFTLESYASAIALSDKHDDSITRMVSVWLEHDSTEHAQRSFSSHLGMIPTHKFIFLSPQLAARLDRPKQLTTFNANLNDLMLRMAQDHPFHVLYQVITLAQGSDYKKGDGAGRTAAASEILARITTDSERPIAQRAGKEMDAFSSAAVQWCNFDYEKRRIPKPKTMAPAPVPSQCPLMPFKRLSIPVATFIPPIDLTLQYMNVPTLERYRSNYRLAGGLHRPAVMSCYDSLGKEHVQLGDDEVRQDAVMEQVFEMTNRLLARDRRASARNLKFRTYTVVCLANRSGIIEFVGNTQAIGDWLKDAHIRYGKSTDLAPDAVRDSLRRIQVKDPDSPKLVDTWKANMKRFHPVMRHFFTEKRREPLAWFQMRLNYSRSVAVTSMVGWMVGLGDRHCSNILIDKSSGELVQIDFGIAFEHGMKLRIPERVPFRLTNDIVDGLGITGVDGTFRQCAEHTLRVLRESKELILTVLEVFKHDPLYTWTSDATKMRRAGGGRSDTERGQDQADRVLSRIRGKLGTELSTEYRVNQLIQEARDPEHLAKIFVGE</sequence>
<dbReference type="GO" id="GO:0004674">
    <property type="term" value="F:protein serine/threonine kinase activity"/>
    <property type="evidence" value="ECO:0007669"/>
    <property type="project" value="UniProtKB-KW"/>
</dbReference>
<dbReference type="InterPro" id="IPR003152">
    <property type="entry name" value="FATC_dom"/>
</dbReference>
<feature type="region of interest" description="Disordered" evidence="17">
    <location>
        <begin position="2389"/>
        <end position="2411"/>
    </location>
</feature>
<dbReference type="PANTHER" id="PTHR37079:SF4">
    <property type="entry name" value="SERINE_THREONINE-PROTEIN KINASE ATM"/>
    <property type="match status" value="1"/>
</dbReference>
<comment type="caution">
    <text evidence="21">The sequence shown here is derived from an EMBL/GenBank/DDBJ whole genome shotgun (WGS) entry which is preliminary data.</text>
</comment>
<evidence type="ECO:0000313" key="22">
    <source>
        <dbReference type="Proteomes" id="UP000006757"/>
    </source>
</evidence>
<evidence type="ECO:0000256" key="8">
    <source>
        <dbReference type="ARBA" id="ARBA00022741"/>
    </source>
</evidence>
<evidence type="ECO:0000259" key="19">
    <source>
        <dbReference type="PROSITE" id="PS51189"/>
    </source>
</evidence>
<dbReference type="Gene3D" id="1.10.1070.11">
    <property type="entry name" value="Phosphatidylinositol 3-/4-kinase, catalytic domain"/>
    <property type="match status" value="1"/>
</dbReference>
<evidence type="ECO:0000256" key="17">
    <source>
        <dbReference type="SAM" id="MobiDB-lite"/>
    </source>
</evidence>
<dbReference type="PROSITE" id="PS00916">
    <property type="entry name" value="PI3_4_KINASE_2"/>
    <property type="match status" value="1"/>
</dbReference>
<dbReference type="eggNOG" id="KOG0892">
    <property type="taxonomic scope" value="Eukaryota"/>
</dbReference>
<dbReference type="HOGENOM" id="CLU_000178_11_0_1"/>
<comment type="subcellular location">
    <subcellularLocation>
        <location evidence="16">Chromosome</location>
        <location evidence="16">Telomere</location>
    </subcellularLocation>
    <subcellularLocation>
        <location evidence="1 16">Nucleus</location>
    </subcellularLocation>
</comment>
<dbReference type="GO" id="GO:0005524">
    <property type="term" value="F:ATP binding"/>
    <property type="evidence" value="ECO:0007669"/>
    <property type="project" value="UniProtKB-KW"/>
</dbReference>
<dbReference type="InParanoid" id="K1WVC3"/>
<evidence type="ECO:0000256" key="11">
    <source>
        <dbReference type="ARBA" id="ARBA00022840"/>
    </source>
</evidence>
<keyword evidence="22" id="KW-1185">Reference proteome</keyword>
<comment type="subunit">
    <text evidence="3">Associates with DNA double-strand breaks.</text>
</comment>
<keyword evidence="16" id="KW-0779">Telomere</keyword>
<evidence type="ECO:0000256" key="9">
    <source>
        <dbReference type="ARBA" id="ARBA00022763"/>
    </source>
</evidence>
<evidence type="ECO:0000256" key="13">
    <source>
        <dbReference type="ARBA" id="ARBA00025079"/>
    </source>
</evidence>
<dbReference type="GO" id="GO:0006281">
    <property type="term" value="P:DNA repair"/>
    <property type="evidence" value="ECO:0007669"/>
    <property type="project" value="InterPro"/>
</dbReference>
<dbReference type="PANTHER" id="PTHR37079">
    <property type="entry name" value="SERINE/THREONINE-PROTEIN KINASE ATM"/>
    <property type="match status" value="1"/>
</dbReference>
<dbReference type="Pfam" id="PF11640">
    <property type="entry name" value="TAN"/>
    <property type="match status" value="1"/>
</dbReference>
<name>K1WVC3_TRIAC</name>
<dbReference type="OMA" id="DVRLYRM"/>
<reference evidence="21 22" key="1">
    <citation type="journal article" date="2012" name="Eukaryot. Cell">
        <title>Genome sequence of the Trichosporon asahii environmental strain CBS 8904.</title>
        <authorList>
            <person name="Yang R.Y."/>
            <person name="Li H.T."/>
            <person name="Zhu H."/>
            <person name="Zhou G.P."/>
            <person name="Wang M."/>
            <person name="Wang L."/>
        </authorList>
    </citation>
    <scope>NUCLEOTIDE SEQUENCE [LARGE SCALE GENOMIC DNA]</scope>
    <source>
        <strain evidence="21 22">CBS 8904</strain>
    </source>
</reference>
<dbReference type="GO" id="GO:0005634">
    <property type="term" value="C:nucleus"/>
    <property type="evidence" value="ECO:0007669"/>
    <property type="project" value="UniProtKB-SubCell"/>
</dbReference>
<proteinExistence type="inferred from homology"/>
<evidence type="ECO:0000256" key="2">
    <source>
        <dbReference type="ARBA" id="ARBA00010769"/>
    </source>
</evidence>
<keyword evidence="12 16" id="KW-0539">Nucleus</keyword>
<evidence type="ECO:0000256" key="16">
    <source>
        <dbReference type="RuleBase" id="RU365027"/>
    </source>
</evidence>
<keyword evidence="16" id="KW-0158">Chromosome</keyword>
<dbReference type="SMART" id="SM01342">
    <property type="entry name" value="TAN"/>
    <property type="match status" value="1"/>
</dbReference>
<feature type="domain" description="FAT" evidence="19">
    <location>
        <begin position="1956"/>
        <end position="2532"/>
    </location>
</feature>
<dbReference type="InterPro" id="IPR018936">
    <property type="entry name" value="PI3/4_kinase_CS"/>
</dbReference>
<evidence type="ECO:0000256" key="10">
    <source>
        <dbReference type="ARBA" id="ARBA00022777"/>
    </source>
</evidence>
<evidence type="ECO:0000256" key="12">
    <source>
        <dbReference type="ARBA" id="ARBA00023242"/>
    </source>
</evidence>
<evidence type="ECO:0000256" key="4">
    <source>
        <dbReference type="ARBA" id="ARBA00012513"/>
    </source>
</evidence>
<evidence type="ECO:0000256" key="3">
    <source>
        <dbReference type="ARBA" id="ARBA00011370"/>
    </source>
</evidence>
<dbReference type="Pfam" id="PF00454">
    <property type="entry name" value="PI3_PI4_kinase"/>
    <property type="match status" value="1"/>
</dbReference>
<evidence type="ECO:0000256" key="1">
    <source>
        <dbReference type="ARBA" id="ARBA00004123"/>
    </source>
</evidence>